<feature type="non-terminal residue" evidence="1">
    <location>
        <position position="1"/>
    </location>
</feature>
<evidence type="ECO:0008006" key="2">
    <source>
        <dbReference type="Google" id="ProtNLM"/>
    </source>
</evidence>
<protein>
    <recommendedName>
        <fullName evidence="2">Aminotransferase class V domain-containing protein</fullName>
    </recommendedName>
</protein>
<organism evidence="1">
    <name type="scientific">marine metagenome</name>
    <dbReference type="NCBI Taxonomy" id="408172"/>
    <lineage>
        <taxon>unclassified sequences</taxon>
        <taxon>metagenomes</taxon>
        <taxon>ecological metagenomes</taxon>
    </lineage>
</organism>
<proteinExistence type="predicted"/>
<sequence>GAMSLEGDPFHNFLLDEYSIQVPVMPWRHHGVRYIRISAQLYNHVDEYRYLAEALSESL</sequence>
<gene>
    <name evidence="1" type="ORF">METZ01_LOCUS158407</name>
</gene>
<reference evidence="1" key="1">
    <citation type="submission" date="2018-05" db="EMBL/GenBank/DDBJ databases">
        <authorList>
            <person name="Lanie J.A."/>
            <person name="Ng W.-L."/>
            <person name="Kazmierczak K.M."/>
            <person name="Andrzejewski T.M."/>
            <person name="Davidsen T.M."/>
            <person name="Wayne K.J."/>
            <person name="Tettelin H."/>
            <person name="Glass J.I."/>
            <person name="Rusch D."/>
            <person name="Podicherti R."/>
            <person name="Tsui H.-C.T."/>
            <person name="Winkler M.E."/>
        </authorList>
    </citation>
    <scope>NUCLEOTIDE SEQUENCE</scope>
</reference>
<dbReference type="AlphaFoldDB" id="A0A382AX22"/>
<dbReference type="EMBL" id="UINC01027029">
    <property type="protein sequence ID" value="SVB05553.1"/>
    <property type="molecule type" value="Genomic_DNA"/>
</dbReference>
<name>A0A382AX22_9ZZZZ</name>
<evidence type="ECO:0000313" key="1">
    <source>
        <dbReference type="EMBL" id="SVB05553.1"/>
    </source>
</evidence>
<accession>A0A382AX22</accession>